<evidence type="ECO:0000313" key="2">
    <source>
        <dbReference type="EMBL" id="PNT00973.1"/>
    </source>
</evidence>
<dbReference type="Proteomes" id="UP000006729">
    <property type="component" value="Chromosome 15"/>
</dbReference>
<feature type="transmembrane region" description="Helical" evidence="1">
    <location>
        <begin position="51"/>
        <end position="75"/>
    </location>
</feature>
<organism evidence="2 3">
    <name type="scientific">Populus trichocarpa</name>
    <name type="common">Western balsam poplar</name>
    <name type="synonym">Populus balsamifera subsp. trichocarpa</name>
    <dbReference type="NCBI Taxonomy" id="3694"/>
    <lineage>
        <taxon>Eukaryota</taxon>
        <taxon>Viridiplantae</taxon>
        <taxon>Streptophyta</taxon>
        <taxon>Embryophyta</taxon>
        <taxon>Tracheophyta</taxon>
        <taxon>Spermatophyta</taxon>
        <taxon>Magnoliopsida</taxon>
        <taxon>eudicotyledons</taxon>
        <taxon>Gunneridae</taxon>
        <taxon>Pentapetalae</taxon>
        <taxon>rosids</taxon>
        <taxon>fabids</taxon>
        <taxon>Malpighiales</taxon>
        <taxon>Salicaceae</taxon>
        <taxon>Saliceae</taxon>
        <taxon>Populus</taxon>
    </lineage>
</organism>
<accession>A0A2K1XJN0</accession>
<dbReference type="EMBL" id="CM009304">
    <property type="protein sequence ID" value="PNT00973.1"/>
    <property type="molecule type" value="Genomic_DNA"/>
</dbReference>
<evidence type="ECO:0008006" key="4">
    <source>
        <dbReference type="Google" id="ProtNLM"/>
    </source>
</evidence>
<keyword evidence="1" id="KW-0472">Membrane</keyword>
<dbReference type="InParanoid" id="A0A2K1XJN0"/>
<name>A0A2K1XJN0_POPTR</name>
<evidence type="ECO:0000313" key="3">
    <source>
        <dbReference type="Proteomes" id="UP000006729"/>
    </source>
</evidence>
<reference evidence="2 3" key="1">
    <citation type="journal article" date="2006" name="Science">
        <title>The genome of black cottonwood, Populus trichocarpa (Torr. &amp; Gray).</title>
        <authorList>
            <person name="Tuskan G.A."/>
            <person name="Difazio S."/>
            <person name="Jansson S."/>
            <person name="Bohlmann J."/>
            <person name="Grigoriev I."/>
            <person name="Hellsten U."/>
            <person name="Putnam N."/>
            <person name="Ralph S."/>
            <person name="Rombauts S."/>
            <person name="Salamov A."/>
            <person name="Schein J."/>
            <person name="Sterck L."/>
            <person name="Aerts A."/>
            <person name="Bhalerao R.R."/>
            <person name="Bhalerao R.P."/>
            <person name="Blaudez D."/>
            <person name="Boerjan W."/>
            <person name="Brun A."/>
            <person name="Brunner A."/>
            <person name="Busov V."/>
            <person name="Campbell M."/>
            <person name="Carlson J."/>
            <person name="Chalot M."/>
            <person name="Chapman J."/>
            <person name="Chen G.L."/>
            <person name="Cooper D."/>
            <person name="Coutinho P.M."/>
            <person name="Couturier J."/>
            <person name="Covert S."/>
            <person name="Cronk Q."/>
            <person name="Cunningham R."/>
            <person name="Davis J."/>
            <person name="Degroeve S."/>
            <person name="Dejardin A."/>
            <person name="Depamphilis C."/>
            <person name="Detter J."/>
            <person name="Dirks B."/>
            <person name="Dubchak I."/>
            <person name="Duplessis S."/>
            <person name="Ehlting J."/>
            <person name="Ellis B."/>
            <person name="Gendler K."/>
            <person name="Goodstein D."/>
            <person name="Gribskov M."/>
            <person name="Grimwood J."/>
            <person name="Groover A."/>
            <person name="Gunter L."/>
            <person name="Hamberger B."/>
            <person name="Heinze B."/>
            <person name="Helariutta Y."/>
            <person name="Henrissat B."/>
            <person name="Holligan D."/>
            <person name="Holt R."/>
            <person name="Huang W."/>
            <person name="Islam-Faridi N."/>
            <person name="Jones S."/>
            <person name="Jones-Rhoades M."/>
            <person name="Jorgensen R."/>
            <person name="Joshi C."/>
            <person name="Kangasjarvi J."/>
            <person name="Karlsson J."/>
            <person name="Kelleher C."/>
            <person name="Kirkpatrick R."/>
            <person name="Kirst M."/>
            <person name="Kohler A."/>
            <person name="Kalluri U."/>
            <person name="Larimer F."/>
            <person name="Leebens-Mack J."/>
            <person name="Leple J.C."/>
            <person name="Locascio P."/>
            <person name="Lou Y."/>
            <person name="Lucas S."/>
            <person name="Martin F."/>
            <person name="Montanini B."/>
            <person name="Napoli C."/>
            <person name="Nelson D.R."/>
            <person name="Nelson C."/>
            <person name="Nieminen K."/>
            <person name="Nilsson O."/>
            <person name="Pereda V."/>
            <person name="Peter G."/>
            <person name="Philippe R."/>
            <person name="Pilate G."/>
            <person name="Poliakov A."/>
            <person name="Razumovskaya J."/>
            <person name="Richardson P."/>
            <person name="Rinaldi C."/>
            <person name="Ritland K."/>
            <person name="Rouze P."/>
            <person name="Ryaboy D."/>
            <person name="Schmutz J."/>
            <person name="Schrader J."/>
            <person name="Segerman B."/>
            <person name="Shin H."/>
            <person name="Siddiqui A."/>
            <person name="Sterky F."/>
            <person name="Terry A."/>
            <person name="Tsai C.J."/>
            <person name="Uberbacher E."/>
            <person name="Unneberg P."/>
            <person name="Vahala J."/>
            <person name="Wall K."/>
            <person name="Wessler S."/>
            <person name="Yang G."/>
            <person name="Yin T."/>
            <person name="Douglas C."/>
            <person name="Marra M."/>
            <person name="Sandberg G."/>
            <person name="Van de Peer Y."/>
            <person name="Rokhsar D."/>
        </authorList>
    </citation>
    <scope>NUCLEOTIDE SEQUENCE [LARGE SCALE GENOMIC DNA]</scope>
    <source>
        <strain evidence="3">cv. Nisqually</strain>
    </source>
</reference>
<evidence type="ECO:0000256" key="1">
    <source>
        <dbReference type="SAM" id="Phobius"/>
    </source>
</evidence>
<sequence>MTKLQRTCPKSARFSHINPFPPLVFFLHQTLHENKVVMTVKHFSLLQPKSFIGLPLILINPTPIIQLISMSALFSINEGHKSSMISLLIKGGALLCLDVVACIVWLPISRCSSLHSTLTCLDKR</sequence>
<feature type="transmembrane region" description="Helical" evidence="1">
    <location>
        <begin position="87"/>
        <end position="108"/>
    </location>
</feature>
<proteinExistence type="predicted"/>
<keyword evidence="1" id="KW-0812">Transmembrane</keyword>
<keyword evidence="1" id="KW-1133">Transmembrane helix</keyword>
<keyword evidence="3" id="KW-1185">Reference proteome</keyword>
<dbReference type="AlphaFoldDB" id="A0A2K1XJN0"/>
<protein>
    <recommendedName>
        <fullName evidence="4">Transmembrane protein</fullName>
    </recommendedName>
</protein>
<gene>
    <name evidence="2" type="ORF">POPTR_015G076800</name>
</gene>